<dbReference type="NCBIfam" id="TIGR02574">
    <property type="entry name" value="stabl_TIGR02574"/>
    <property type="match status" value="1"/>
</dbReference>
<accession>A0AAJ1AJB1</accession>
<protein>
    <submittedName>
        <fullName evidence="1">Addiction module protein</fullName>
    </submittedName>
</protein>
<evidence type="ECO:0000313" key="2">
    <source>
        <dbReference type="Proteomes" id="UP001197609"/>
    </source>
</evidence>
<organism evidence="1 2">
    <name type="scientific">Candidatus Methylomirabilis tolerans</name>
    <dbReference type="NCBI Taxonomy" id="3123416"/>
    <lineage>
        <taxon>Bacteria</taxon>
        <taxon>Candidatus Methylomirabilota</taxon>
        <taxon>Candidatus Methylomirabilia</taxon>
        <taxon>Candidatus Methylomirabilales</taxon>
        <taxon>Candidatus Methylomirabilaceae</taxon>
        <taxon>Candidatus Methylomirabilis</taxon>
    </lineage>
</organism>
<dbReference type="Proteomes" id="UP001197609">
    <property type="component" value="Unassembled WGS sequence"/>
</dbReference>
<name>A0AAJ1AJB1_9BACT</name>
<dbReference type="AlphaFoldDB" id="A0AAJ1AJB1"/>
<dbReference type="Pfam" id="PF09720">
    <property type="entry name" value="Unstab_antitox"/>
    <property type="match status" value="1"/>
</dbReference>
<dbReference type="EMBL" id="JAIOIU010000038">
    <property type="protein sequence ID" value="MBZ0159197.1"/>
    <property type="molecule type" value="Genomic_DNA"/>
</dbReference>
<evidence type="ECO:0000313" key="1">
    <source>
        <dbReference type="EMBL" id="MBZ0159197.1"/>
    </source>
</evidence>
<proteinExistence type="predicted"/>
<gene>
    <name evidence="1" type="ORF">K8G79_03520</name>
</gene>
<comment type="caution">
    <text evidence="1">The sequence shown here is derived from an EMBL/GenBank/DDBJ whole genome shotgun (WGS) entry which is preliminary data.</text>
</comment>
<sequence length="76" mass="8619">MAKTLTEIEREALALPDQDRARLAQHLIETLDAGKDEDVEDIWLSEAERRYEAYRKGTLKAVTVDEAFAEAKSRLG</sequence>
<dbReference type="InterPro" id="IPR013406">
    <property type="entry name" value="CHP02574_addiction_mod"/>
</dbReference>
<reference evidence="1 2" key="1">
    <citation type="journal article" date="2021" name="bioRxiv">
        <title>Unraveling nitrogen, sulfur and carbon metabolic pathways and microbial community transcriptional responses to substrate deprivation and toxicity stresses in a bioreactor mimicking anoxic brackish coastal sediment conditions.</title>
        <authorList>
            <person name="Martins P.D."/>
            <person name="Echeveste M.J."/>
            <person name="Arshad A."/>
            <person name="Kurth J."/>
            <person name="Ouboter H."/>
            <person name="Jetten M.S.M."/>
            <person name="Welte C.U."/>
        </authorList>
    </citation>
    <scope>NUCLEOTIDE SEQUENCE [LARGE SCALE GENOMIC DNA]</scope>
    <source>
        <strain evidence="1">MAG_38</strain>
    </source>
</reference>